<dbReference type="AlphaFoldDB" id="A0A8H6IJD1"/>
<feature type="region of interest" description="Disordered" evidence="1">
    <location>
        <begin position="147"/>
        <end position="170"/>
    </location>
</feature>
<evidence type="ECO:0000256" key="1">
    <source>
        <dbReference type="SAM" id="MobiDB-lite"/>
    </source>
</evidence>
<evidence type="ECO:0000313" key="2">
    <source>
        <dbReference type="EMBL" id="KAF6765382.1"/>
    </source>
</evidence>
<gene>
    <name evidence="2" type="ORF">DFP72DRAFT_1108055</name>
</gene>
<evidence type="ECO:0000313" key="3">
    <source>
        <dbReference type="Proteomes" id="UP000521943"/>
    </source>
</evidence>
<reference evidence="2 3" key="1">
    <citation type="submission" date="2020-07" db="EMBL/GenBank/DDBJ databases">
        <title>Comparative genomics of pyrophilous fungi reveals a link between fire events and developmental genes.</title>
        <authorList>
            <consortium name="DOE Joint Genome Institute"/>
            <person name="Steindorff A.S."/>
            <person name="Carver A."/>
            <person name="Calhoun S."/>
            <person name="Stillman K."/>
            <person name="Liu H."/>
            <person name="Lipzen A."/>
            <person name="Pangilinan J."/>
            <person name="Labutti K."/>
            <person name="Bruns T.D."/>
            <person name="Grigoriev I.V."/>
        </authorList>
    </citation>
    <scope>NUCLEOTIDE SEQUENCE [LARGE SCALE GENOMIC DNA]</scope>
    <source>
        <strain evidence="2 3">CBS 144469</strain>
    </source>
</reference>
<name>A0A8H6IJD1_9AGAR</name>
<proteinExistence type="predicted"/>
<keyword evidence="3" id="KW-1185">Reference proteome</keyword>
<dbReference type="PROSITE" id="PS51257">
    <property type="entry name" value="PROKAR_LIPOPROTEIN"/>
    <property type="match status" value="1"/>
</dbReference>
<protein>
    <submittedName>
        <fullName evidence="2">Uncharacterized protein</fullName>
    </submittedName>
</protein>
<dbReference type="Proteomes" id="UP000521943">
    <property type="component" value="Unassembled WGS sequence"/>
</dbReference>
<accession>A0A8H6IJD1</accession>
<sequence>MHRVATRREATAGQPASSACFRLSGLDRDPKTSLPTCLRSWAEWAGRWHHPLLRPLSTLDFFFGTRGVGEIPATCNVAVRMSFNRTLNDCIAQASLCARRLQLGPSLAPLTVDEFPDWFYRPPFISIVWIRWSAWNFNCSATVAPKGSSQSSASHPSPPKNWTLLEAAKT</sequence>
<organism evidence="2 3">
    <name type="scientific">Ephemerocybe angulata</name>
    <dbReference type="NCBI Taxonomy" id="980116"/>
    <lineage>
        <taxon>Eukaryota</taxon>
        <taxon>Fungi</taxon>
        <taxon>Dikarya</taxon>
        <taxon>Basidiomycota</taxon>
        <taxon>Agaricomycotina</taxon>
        <taxon>Agaricomycetes</taxon>
        <taxon>Agaricomycetidae</taxon>
        <taxon>Agaricales</taxon>
        <taxon>Agaricineae</taxon>
        <taxon>Psathyrellaceae</taxon>
        <taxon>Ephemerocybe</taxon>
    </lineage>
</organism>
<comment type="caution">
    <text evidence="2">The sequence shown here is derived from an EMBL/GenBank/DDBJ whole genome shotgun (WGS) entry which is preliminary data.</text>
</comment>
<dbReference type="EMBL" id="JACGCI010000002">
    <property type="protein sequence ID" value="KAF6765382.1"/>
    <property type="molecule type" value="Genomic_DNA"/>
</dbReference>